<keyword evidence="1" id="KW-0472">Membrane</keyword>
<accession>A0A2P6R6S4</accession>
<name>A0A2P6R6S4_ROSCH</name>
<keyword evidence="1" id="KW-1133">Transmembrane helix</keyword>
<feature type="transmembrane region" description="Helical" evidence="1">
    <location>
        <begin position="6"/>
        <end position="28"/>
    </location>
</feature>
<dbReference type="Gramene" id="PRQ42122">
    <property type="protein sequence ID" value="PRQ42122"/>
    <property type="gene ID" value="RchiOBHm_Chr3g0454191"/>
</dbReference>
<dbReference type="EMBL" id="PDCK01000041">
    <property type="protein sequence ID" value="PRQ42122.1"/>
    <property type="molecule type" value="Genomic_DNA"/>
</dbReference>
<dbReference type="AlphaFoldDB" id="A0A2P6R6S4"/>
<evidence type="ECO:0000256" key="1">
    <source>
        <dbReference type="SAM" id="Phobius"/>
    </source>
</evidence>
<gene>
    <name evidence="2" type="ORF">RchiOBHm_Chr3g0454191</name>
</gene>
<protein>
    <submittedName>
        <fullName evidence="2">Putative Flavoprotein</fullName>
    </submittedName>
</protein>
<sequence length="108" mass="12336">MCCVDMHFNWLLVFLDLLLQCLSFLLFCTCERTKHSLLNACCSYYSMHGHFKKLDEEIKRGAASLEVEAQLSQVCNCRSLQSGTVRDNILYLIDVMTTASCTFLIVIL</sequence>
<comment type="caution">
    <text evidence="2">The sequence shown here is derived from an EMBL/GenBank/DDBJ whole genome shotgun (WGS) entry which is preliminary data.</text>
</comment>
<feature type="transmembrane region" description="Helical" evidence="1">
    <location>
        <begin position="88"/>
        <end position="107"/>
    </location>
</feature>
<dbReference type="Proteomes" id="UP000238479">
    <property type="component" value="Chromosome 3"/>
</dbReference>
<proteinExistence type="predicted"/>
<evidence type="ECO:0000313" key="2">
    <source>
        <dbReference type="EMBL" id="PRQ42122.1"/>
    </source>
</evidence>
<evidence type="ECO:0000313" key="3">
    <source>
        <dbReference type="Proteomes" id="UP000238479"/>
    </source>
</evidence>
<organism evidence="2 3">
    <name type="scientific">Rosa chinensis</name>
    <name type="common">China rose</name>
    <dbReference type="NCBI Taxonomy" id="74649"/>
    <lineage>
        <taxon>Eukaryota</taxon>
        <taxon>Viridiplantae</taxon>
        <taxon>Streptophyta</taxon>
        <taxon>Embryophyta</taxon>
        <taxon>Tracheophyta</taxon>
        <taxon>Spermatophyta</taxon>
        <taxon>Magnoliopsida</taxon>
        <taxon>eudicotyledons</taxon>
        <taxon>Gunneridae</taxon>
        <taxon>Pentapetalae</taxon>
        <taxon>rosids</taxon>
        <taxon>fabids</taxon>
        <taxon>Rosales</taxon>
        <taxon>Rosaceae</taxon>
        <taxon>Rosoideae</taxon>
        <taxon>Rosoideae incertae sedis</taxon>
        <taxon>Rosa</taxon>
    </lineage>
</organism>
<keyword evidence="3" id="KW-1185">Reference proteome</keyword>
<keyword evidence="1" id="KW-0812">Transmembrane</keyword>
<reference evidence="2 3" key="1">
    <citation type="journal article" date="2018" name="Nat. Genet.">
        <title>The Rosa genome provides new insights in the design of modern roses.</title>
        <authorList>
            <person name="Bendahmane M."/>
        </authorList>
    </citation>
    <scope>NUCLEOTIDE SEQUENCE [LARGE SCALE GENOMIC DNA]</scope>
    <source>
        <strain evidence="3">cv. Old Blush</strain>
    </source>
</reference>